<dbReference type="Gene3D" id="1.10.1450.10">
    <property type="entry name" value="Tetraspanin"/>
    <property type="match status" value="1"/>
</dbReference>
<feature type="transmembrane region" description="Helical" evidence="5">
    <location>
        <begin position="85"/>
        <end position="111"/>
    </location>
</feature>
<keyword evidence="4 5" id="KW-0472">Membrane</keyword>
<feature type="transmembrane region" description="Helical" evidence="5">
    <location>
        <begin position="53"/>
        <end position="73"/>
    </location>
</feature>
<evidence type="ECO:0000313" key="7">
    <source>
        <dbReference type="Proteomes" id="UP000466442"/>
    </source>
</evidence>
<evidence type="ECO:0000256" key="4">
    <source>
        <dbReference type="ARBA" id="ARBA00023136"/>
    </source>
</evidence>
<comment type="caution">
    <text evidence="6">The sequence shown here is derived from an EMBL/GenBank/DDBJ whole genome shotgun (WGS) entry which is preliminary data.</text>
</comment>
<dbReference type="EMBL" id="WIXP02000015">
    <property type="protein sequence ID" value="KAF6199499.1"/>
    <property type="molecule type" value="Genomic_DNA"/>
</dbReference>
<evidence type="ECO:0008006" key="8">
    <source>
        <dbReference type="Google" id="ProtNLM"/>
    </source>
</evidence>
<keyword evidence="7" id="KW-1185">Reference proteome</keyword>
<evidence type="ECO:0000313" key="6">
    <source>
        <dbReference type="EMBL" id="KAF6199499.1"/>
    </source>
</evidence>
<proteinExistence type="predicted"/>
<dbReference type="InterPro" id="IPR018499">
    <property type="entry name" value="Tetraspanin/Peripherin"/>
</dbReference>
<organism evidence="6 7">
    <name type="scientific">Apolygus lucorum</name>
    <name type="common">Small green plant bug</name>
    <name type="synonym">Lygocoris lucorum</name>
    <dbReference type="NCBI Taxonomy" id="248454"/>
    <lineage>
        <taxon>Eukaryota</taxon>
        <taxon>Metazoa</taxon>
        <taxon>Ecdysozoa</taxon>
        <taxon>Arthropoda</taxon>
        <taxon>Hexapoda</taxon>
        <taxon>Insecta</taxon>
        <taxon>Pterygota</taxon>
        <taxon>Neoptera</taxon>
        <taxon>Paraneoptera</taxon>
        <taxon>Hemiptera</taxon>
        <taxon>Heteroptera</taxon>
        <taxon>Panheteroptera</taxon>
        <taxon>Cimicomorpha</taxon>
        <taxon>Miridae</taxon>
        <taxon>Mirini</taxon>
        <taxon>Apolygus</taxon>
    </lineage>
</organism>
<keyword evidence="2 5" id="KW-0812">Transmembrane</keyword>
<dbReference type="Pfam" id="PF00335">
    <property type="entry name" value="Tetraspanin"/>
    <property type="match status" value="1"/>
</dbReference>
<dbReference type="OrthoDB" id="432835at2759"/>
<sequence length="215" mass="24288">MLRFVFVILFNIANLVIILAGVGIVALSVFGMKKEEKILSDDQENWPQRMSKYIIYFGAIVIATGIIGFIAVNCEIKFFSCIYKFVLAVSGLLLLLLGALALVVVSLFLNYEKEEMINMMKDRKSDRTIMDFIEHNYSCCGVKGSVKLYDLGGYPKSCCKNRYRECVKSSAFTVTCDQLWVNPINRYLYYGGILMTALGIFCIAMTILMCCAERN</sequence>
<dbReference type="SUPFAM" id="SSF48652">
    <property type="entry name" value="Tetraspanin"/>
    <property type="match status" value="1"/>
</dbReference>
<comment type="subcellular location">
    <subcellularLocation>
        <location evidence="1">Membrane</location>
        <topology evidence="1">Multi-pass membrane protein</topology>
    </subcellularLocation>
</comment>
<evidence type="ECO:0000256" key="1">
    <source>
        <dbReference type="ARBA" id="ARBA00004141"/>
    </source>
</evidence>
<feature type="transmembrane region" description="Helical" evidence="5">
    <location>
        <begin position="187"/>
        <end position="209"/>
    </location>
</feature>
<gene>
    <name evidence="6" type="ORF">GE061_007525</name>
</gene>
<name>A0A8S9WTI0_APOLU</name>
<dbReference type="GO" id="GO:0016020">
    <property type="term" value="C:membrane"/>
    <property type="evidence" value="ECO:0007669"/>
    <property type="project" value="UniProtKB-SubCell"/>
</dbReference>
<evidence type="ECO:0000256" key="2">
    <source>
        <dbReference type="ARBA" id="ARBA00022692"/>
    </source>
</evidence>
<dbReference type="Proteomes" id="UP000466442">
    <property type="component" value="Unassembled WGS sequence"/>
</dbReference>
<keyword evidence="3 5" id="KW-1133">Transmembrane helix</keyword>
<reference evidence="6" key="1">
    <citation type="journal article" date="2021" name="Mol. Ecol. Resour.">
        <title>Apolygus lucorum genome provides insights into omnivorousness and mesophyll feeding.</title>
        <authorList>
            <person name="Liu Y."/>
            <person name="Liu H."/>
            <person name="Wang H."/>
            <person name="Huang T."/>
            <person name="Liu B."/>
            <person name="Yang B."/>
            <person name="Yin L."/>
            <person name="Li B."/>
            <person name="Zhang Y."/>
            <person name="Zhang S."/>
            <person name="Jiang F."/>
            <person name="Zhang X."/>
            <person name="Ren Y."/>
            <person name="Wang B."/>
            <person name="Wang S."/>
            <person name="Lu Y."/>
            <person name="Wu K."/>
            <person name="Fan W."/>
            <person name="Wang G."/>
        </authorList>
    </citation>
    <scope>NUCLEOTIDE SEQUENCE</scope>
    <source>
        <strain evidence="6">12Hb</strain>
    </source>
</reference>
<dbReference type="InterPro" id="IPR008952">
    <property type="entry name" value="Tetraspanin_EC2_sf"/>
</dbReference>
<feature type="transmembrane region" description="Helical" evidence="5">
    <location>
        <begin position="6"/>
        <end position="32"/>
    </location>
</feature>
<dbReference type="AlphaFoldDB" id="A0A8S9WTI0"/>
<evidence type="ECO:0000256" key="3">
    <source>
        <dbReference type="ARBA" id="ARBA00022989"/>
    </source>
</evidence>
<accession>A0A8S9WTI0</accession>
<evidence type="ECO:0000256" key="5">
    <source>
        <dbReference type="SAM" id="Phobius"/>
    </source>
</evidence>
<protein>
    <recommendedName>
        <fullName evidence="8">Tetraspanin</fullName>
    </recommendedName>
</protein>